<evidence type="ECO:0000313" key="2">
    <source>
        <dbReference type="Proteomes" id="UP000182544"/>
    </source>
</evidence>
<name>A0A1K2ILL9_9FLAO</name>
<dbReference type="Proteomes" id="UP000182544">
    <property type="component" value="Unassembled WGS sequence"/>
</dbReference>
<protein>
    <submittedName>
        <fullName evidence="1">Uncharacterized protein</fullName>
    </submittedName>
</protein>
<dbReference type="InterPro" id="IPR040807">
    <property type="entry name" value="DUF5522"/>
</dbReference>
<dbReference type="EMBL" id="FPKV01000003">
    <property type="protein sequence ID" value="SFZ93263.1"/>
    <property type="molecule type" value="Genomic_DNA"/>
</dbReference>
<dbReference type="AlphaFoldDB" id="A0A1K2ILL9"/>
<sequence length="74" mass="8879">MFIAFQKSIQITLSLLKMKEIIPIEEGDYYLTPEGYRCFTEQYHLKRGYCCESNCRHCPYGYNKKTNTNKIKRE</sequence>
<organism evidence="1 2">
    <name type="scientific">Flaviramulus basaltis</name>
    <dbReference type="NCBI Taxonomy" id="369401"/>
    <lineage>
        <taxon>Bacteria</taxon>
        <taxon>Pseudomonadati</taxon>
        <taxon>Bacteroidota</taxon>
        <taxon>Flavobacteriia</taxon>
        <taxon>Flavobacteriales</taxon>
        <taxon>Flavobacteriaceae</taxon>
        <taxon>Flaviramulus</taxon>
    </lineage>
</organism>
<gene>
    <name evidence="1" type="ORF">SAMN05428642_10330</name>
</gene>
<accession>A0A1K2ILL9</accession>
<keyword evidence="2" id="KW-1185">Reference proteome</keyword>
<dbReference type="Pfam" id="PF17653">
    <property type="entry name" value="DUF5522"/>
    <property type="match status" value="1"/>
</dbReference>
<dbReference type="STRING" id="369401.SAMN05428642_10330"/>
<evidence type="ECO:0000313" key="1">
    <source>
        <dbReference type="EMBL" id="SFZ93263.1"/>
    </source>
</evidence>
<reference evidence="1 2" key="1">
    <citation type="submission" date="2016-10" db="EMBL/GenBank/DDBJ databases">
        <authorList>
            <person name="de Groot N.N."/>
        </authorList>
    </citation>
    <scope>NUCLEOTIDE SEQUENCE [LARGE SCALE GENOMIC DNA]</scope>
    <source>
        <strain evidence="1 2">DSM 18180</strain>
    </source>
</reference>
<proteinExistence type="predicted"/>